<evidence type="ECO:0000313" key="1">
    <source>
        <dbReference type="EMBL" id="KAG8221886.1"/>
    </source>
</evidence>
<dbReference type="PANTHER" id="PTHR21040">
    <property type="entry name" value="BCDNA.GH04120"/>
    <property type="match status" value="1"/>
</dbReference>
<keyword evidence="2" id="KW-1185">Reference proteome</keyword>
<dbReference type="InterPro" id="IPR017853">
    <property type="entry name" value="GH"/>
</dbReference>
<dbReference type="CDD" id="cd06565">
    <property type="entry name" value="GH20_GcnA-like"/>
    <property type="match status" value="1"/>
</dbReference>
<accession>A0A8K0NU15</accession>
<reference evidence="1" key="2">
    <citation type="submission" date="2017-10" db="EMBL/GenBank/DDBJ databases">
        <title>Ladona fulva Genome sequencing and assembly.</title>
        <authorList>
            <person name="Murali S."/>
            <person name="Richards S."/>
            <person name="Bandaranaike D."/>
            <person name="Bellair M."/>
            <person name="Blankenburg K."/>
            <person name="Chao H."/>
            <person name="Dinh H."/>
            <person name="Doddapaneni H."/>
            <person name="Dugan-Rocha S."/>
            <person name="Elkadiri S."/>
            <person name="Gnanaolivu R."/>
            <person name="Hernandez B."/>
            <person name="Skinner E."/>
            <person name="Javaid M."/>
            <person name="Lee S."/>
            <person name="Li M."/>
            <person name="Ming W."/>
            <person name="Munidasa M."/>
            <person name="Muniz J."/>
            <person name="Nguyen L."/>
            <person name="Hughes D."/>
            <person name="Osuji N."/>
            <person name="Pu L.-L."/>
            <person name="Puazo M."/>
            <person name="Qu C."/>
            <person name="Quiroz J."/>
            <person name="Raj R."/>
            <person name="Weissenberger G."/>
            <person name="Xin Y."/>
            <person name="Zou X."/>
            <person name="Han Y."/>
            <person name="Worley K."/>
            <person name="Muzny D."/>
            <person name="Gibbs R."/>
        </authorList>
    </citation>
    <scope>NUCLEOTIDE SEQUENCE</scope>
    <source>
        <strain evidence="1">Sampled in the wild</strain>
    </source>
</reference>
<dbReference type="GO" id="GO:0015929">
    <property type="term" value="F:hexosaminidase activity"/>
    <property type="evidence" value="ECO:0007669"/>
    <property type="project" value="InterPro"/>
</dbReference>
<dbReference type="EMBL" id="KZ308116">
    <property type="protein sequence ID" value="KAG8221886.1"/>
    <property type="molecule type" value="Genomic_DNA"/>
</dbReference>
<dbReference type="AlphaFoldDB" id="A0A8K0NU15"/>
<dbReference type="SUPFAM" id="SSF51445">
    <property type="entry name" value="(Trans)glycosidases"/>
    <property type="match status" value="1"/>
</dbReference>
<name>A0A8K0NU15_LADFU</name>
<proteinExistence type="predicted"/>
<evidence type="ECO:0008006" key="3">
    <source>
        <dbReference type="Google" id="ProtNLM"/>
    </source>
</evidence>
<dbReference type="Proteomes" id="UP000792457">
    <property type="component" value="Unassembled WGS sequence"/>
</dbReference>
<reference evidence="1" key="1">
    <citation type="submission" date="2013-04" db="EMBL/GenBank/DDBJ databases">
        <authorList>
            <person name="Qu J."/>
            <person name="Murali S.C."/>
            <person name="Bandaranaike D."/>
            <person name="Bellair M."/>
            <person name="Blankenburg K."/>
            <person name="Chao H."/>
            <person name="Dinh H."/>
            <person name="Doddapaneni H."/>
            <person name="Downs B."/>
            <person name="Dugan-Rocha S."/>
            <person name="Elkadiri S."/>
            <person name="Gnanaolivu R.D."/>
            <person name="Hernandez B."/>
            <person name="Javaid M."/>
            <person name="Jayaseelan J.C."/>
            <person name="Lee S."/>
            <person name="Li M."/>
            <person name="Ming W."/>
            <person name="Munidasa M."/>
            <person name="Muniz J."/>
            <person name="Nguyen L."/>
            <person name="Ongeri F."/>
            <person name="Osuji N."/>
            <person name="Pu L.-L."/>
            <person name="Puazo M."/>
            <person name="Qu C."/>
            <person name="Quiroz J."/>
            <person name="Raj R."/>
            <person name="Weissenberger G."/>
            <person name="Xin Y."/>
            <person name="Zou X."/>
            <person name="Han Y."/>
            <person name="Richards S."/>
            <person name="Worley K."/>
            <person name="Muzny D."/>
            <person name="Gibbs R."/>
        </authorList>
    </citation>
    <scope>NUCLEOTIDE SEQUENCE</scope>
    <source>
        <strain evidence="1">Sampled in the wild</strain>
    </source>
</reference>
<dbReference type="Gene3D" id="3.20.20.80">
    <property type="entry name" value="Glycosidases"/>
    <property type="match status" value="2"/>
</dbReference>
<organism evidence="1 2">
    <name type="scientific">Ladona fulva</name>
    <name type="common">Scarce chaser dragonfly</name>
    <name type="synonym">Libellula fulva</name>
    <dbReference type="NCBI Taxonomy" id="123851"/>
    <lineage>
        <taxon>Eukaryota</taxon>
        <taxon>Metazoa</taxon>
        <taxon>Ecdysozoa</taxon>
        <taxon>Arthropoda</taxon>
        <taxon>Hexapoda</taxon>
        <taxon>Insecta</taxon>
        <taxon>Pterygota</taxon>
        <taxon>Palaeoptera</taxon>
        <taxon>Odonata</taxon>
        <taxon>Epiprocta</taxon>
        <taxon>Anisoptera</taxon>
        <taxon>Libelluloidea</taxon>
        <taxon>Libellulidae</taxon>
        <taxon>Ladona</taxon>
    </lineage>
</organism>
<protein>
    <recommendedName>
        <fullName evidence="3">Beta-N-acetylhexosaminidase</fullName>
    </recommendedName>
</protein>
<feature type="non-terminal residue" evidence="1">
    <location>
        <position position="1"/>
    </location>
</feature>
<gene>
    <name evidence="1" type="ORF">J437_LFUL006704</name>
</gene>
<dbReference type="PANTHER" id="PTHR21040:SF8">
    <property type="entry name" value="BCDNA.GH04120"/>
    <property type="match status" value="1"/>
</dbReference>
<sequence>MVAECHSVVTRGIINIAATMEAFDNAHRLIHLDLKGAPPKVSYYEKIFPAFRKWGATGLLIEWEDTFPYEGEVAHIGSSGPSSHGFYSKEDALHILQLAHQNGLMVIPLVQTFGHLEFVLKHKSFQSLREVENYPSSMCPTNPNALNLVKTMVVLEKLENRKPRLFLNHVIAVVKFIQNAFPSLGIIIWDDMLRGISLELLEEYDLGKYVEPMIWHYRAQDNFQLPPDMWDKYSQVFPNFWIASAFKGATGSSKMLPITSYHISNHMAWIKVLNEERGKFKNFRGIAFTGWSRYDHFATICEMLPVSIPCLALCLKSWNDGEFNPTIHESISKELGFSVPTLLNPYP</sequence>
<evidence type="ECO:0000313" key="2">
    <source>
        <dbReference type="Proteomes" id="UP000792457"/>
    </source>
</evidence>
<dbReference type="InterPro" id="IPR038901">
    <property type="entry name" value="HEXDC-like"/>
</dbReference>
<dbReference type="OrthoDB" id="47475at2759"/>
<comment type="caution">
    <text evidence="1">The sequence shown here is derived from an EMBL/GenBank/DDBJ whole genome shotgun (WGS) entry which is preliminary data.</text>
</comment>